<evidence type="ECO:0000313" key="10">
    <source>
        <dbReference type="Proteomes" id="UP000469890"/>
    </source>
</evidence>
<dbReference type="PROSITE" id="PS50886">
    <property type="entry name" value="TRBD"/>
    <property type="match status" value="1"/>
</dbReference>
<feature type="domain" description="TRNA-binding" evidence="8">
    <location>
        <begin position="254"/>
        <end position="359"/>
    </location>
</feature>
<dbReference type="Pfam" id="PF01588">
    <property type="entry name" value="tRNA_bind"/>
    <property type="match status" value="1"/>
</dbReference>
<keyword evidence="4 6" id="KW-0694">RNA-binding</keyword>
<accession>A0A8H4BBL7</accession>
<comment type="subcellular location">
    <subcellularLocation>
        <location evidence="1">Cytoplasm</location>
    </subcellularLocation>
</comment>
<evidence type="ECO:0000256" key="3">
    <source>
        <dbReference type="ARBA" id="ARBA00022555"/>
    </source>
</evidence>
<dbReference type="InterPro" id="IPR053836">
    <property type="entry name" value="Arc1-like_N"/>
</dbReference>
<dbReference type="PANTHER" id="PTHR11586:SF33">
    <property type="entry name" value="AMINOACYL TRNA SYNTHASE COMPLEX-INTERACTING MULTIFUNCTIONAL PROTEIN 1"/>
    <property type="match status" value="1"/>
</dbReference>
<evidence type="ECO:0000259" key="8">
    <source>
        <dbReference type="PROSITE" id="PS50886"/>
    </source>
</evidence>
<keyword evidence="2" id="KW-0963">Cytoplasm</keyword>
<dbReference type="Pfam" id="PF21972">
    <property type="entry name" value="Arc1p_N_like"/>
    <property type="match status" value="1"/>
</dbReference>
<evidence type="ECO:0000256" key="1">
    <source>
        <dbReference type="ARBA" id="ARBA00004496"/>
    </source>
</evidence>
<dbReference type="PANTHER" id="PTHR11586">
    <property type="entry name" value="TRNA-AMINOACYLATION COFACTOR ARC1 FAMILY MEMBER"/>
    <property type="match status" value="1"/>
</dbReference>
<evidence type="ECO:0000256" key="6">
    <source>
        <dbReference type="PROSITE-ProRule" id="PRU00209"/>
    </source>
</evidence>
<feature type="compositionally biased region" description="Basic and acidic residues" evidence="7">
    <location>
        <begin position="219"/>
        <end position="242"/>
    </location>
</feature>
<evidence type="ECO:0000256" key="7">
    <source>
        <dbReference type="SAM" id="MobiDB-lite"/>
    </source>
</evidence>
<gene>
    <name evidence="9" type="ORF">FB192DRAFT_1394494</name>
</gene>
<dbReference type="CDD" id="cd02799">
    <property type="entry name" value="tRNA_bind_EMAP-II_like"/>
    <property type="match status" value="1"/>
</dbReference>
<dbReference type="InterPro" id="IPR002547">
    <property type="entry name" value="tRNA-bd_dom"/>
</dbReference>
<dbReference type="AlphaFoldDB" id="A0A8H4BBL7"/>
<dbReference type="GO" id="GO:0000049">
    <property type="term" value="F:tRNA binding"/>
    <property type="evidence" value="ECO:0007669"/>
    <property type="project" value="UniProtKB-UniRule"/>
</dbReference>
<reference evidence="9 10" key="1">
    <citation type="submission" date="2019-09" db="EMBL/GenBank/DDBJ databases">
        <authorList>
            <consortium name="DOE Joint Genome Institute"/>
            <person name="Mondo S.J."/>
            <person name="Navarro-Mendoza M.I."/>
            <person name="Perez-Arques C."/>
            <person name="Panchal S."/>
            <person name="Nicolas F.E."/>
            <person name="Ganguly P."/>
            <person name="Pangilinan J."/>
            <person name="Grigoriev I."/>
            <person name="Heitman J."/>
            <person name="Sanya K."/>
            <person name="Garre V."/>
        </authorList>
    </citation>
    <scope>NUCLEOTIDE SEQUENCE [LARGE SCALE GENOMIC DNA]</scope>
    <source>
        <strain evidence="9 10">MU402</strain>
    </source>
</reference>
<feature type="compositionally biased region" description="Basic and acidic residues" evidence="7">
    <location>
        <begin position="182"/>
        <end position="195"/>
    </location>
</feature>
<dbReference type="InterPro" id="IPR051270">
    <property type="entry name" value="Tyrosine-tRNA_ligase_regulator"/>
</dbReference>
<evidence type="ECO:0000313" key="9">
    <source>
        <dbReference type="EMBL" id="KAF1799030.1"/>
    </source>
</evidence>
<evidence type="ECO:0000256" key="4">
    <source>
        <dbReference type="ARBA" id="ARBA00022884"/>
    </source>
</evidence>
<proteinExistence type="predicted"/>
<dbReference type="CDD" id="cd10289">
    <property type="entry name" value="GST_C_AaRS_like"/>
    <property type="match status" value="1"/>
</dbReference>
<dbReference type="SUPFAM" id="SSF47616">
    <property type="entry name" value="GST C-terminal domain-like"/>
    <property type="match status" value="1"/>
</dbReference>
<dbReference type="InterPro" id="IPR012340">
    <property type="entry name" value="NA-bd_OB-fold"/>
</dbReference>
<dbReference type="InterPro" id="IPR036282">
    <property type="entry name" value="Glutathione-S-Trfase_C_sf"/>
</dbReference>
<dbReference type="Gene3D" id="1.20.1050.130">
    <property type="match status" value="1"/>
</dbReference>
<keyword evidence="3 6" id="KW-0820">tRNA-binding</keyword>
<dbReference type="GO" id="GO:0017102">
    <property type="term" value="C:methionyl glutamyl tRNA synthetase complex"/>
    <property type="evidence" value="ECO:0007669"/>
    <property type="project" value="TreeGrafter"/>
</dbReference>
<dbReference type="SUPFAM" id="SSF50249">
    <property type="entry name" value="Nucleic acid-binding proteins"/>
    <property type="match status" value="1"/>
</dbReference>
<comment type="caution">
    <text evidence="9">The sequence shown here is derived from an EMBL/GenBank/DDBJ whole genome shotgun (WGS) entry which is preliminary data.</text>
</comment>
<sequence length="423" mass="45769">MAAVLRIPEKNASEILLVSKLVQSDAKIETSNDLVLELDGEKIDAPNTIIKALVSKSKKAELLGADKAEQAQVEEWLSFTNQSLRGVGKKEIVSNIEKKINEHLSNKTYFINNHLTIVDIVVFGLLFSHSKSIKATSAPNTLRWFDLIQNTVIKANNLTQDFPLVEINLDDVPEPAAPVVAKKGDKKGAEKKGGDAKAAPAAKDNKKPEAAPAAAAAGKDNKKGPAEGGKPKKEKKKAEKKPAAPAPVETDQPVVSRIDIRVGLIKSVKKHEGADSLYVEEIDVGEDEPRTIVSGLVKWYPVEEMENRIVFVVANLKPASMRGVKSYGMVLCASAADGSAVELLAPVDPSKVKPGDRVFVEGQEGEPEKVLNPKKKYWETVQPELHTDDNLIAFYGDKPLLVRTASGEAIQMTAKTVKNGGIK</sequence>
<organism evidence="9 10">
    <name type="scientific">Mucor circinelloides f. lusitanicus</name>
    <name type="common">Mucor racemosus var. lusitanicus</name>
    <dbReference type="NCBI Taxonomy" id="29924"/>
    <lineage>
        <taxon>Eukaryota</taxon>
        <taxon>Fungi</taxon>
        <taxon>Fungi incertae sedis</taxon>
        <taxon>Mucoromycota</taxon>
        <taxon>Mucoromycotina</taxon>
        <taxon>Mucoromycetes</taxon>
        <taxon>Mucorales</taxon>
        <taxon>Mucorineae</taxon>
        <taxon>Mucoraceae</taxon>
        <taxon>Mucor</taxon>
    </lineage>
</organism>
<dbReference type="FunFam" id="2.40.50.140:FF:000047">
    <property type="entry name" value="tyrosine--tRNA ligase, cytoplasmic isoform X2"/>
    <property type="match status" value="1"/>
</dbReference>
<dbReference type="EMBL" id="JAAECE010000007">
    <property type="protein sequence ID" value="KAF1799030.1"/>
    <property type="molecule type" value="Genomic_DNA"/>
</dbReference>
<feature type="region of interest" description="Disordered" evidence="7">
    <location>
        <begin position="179"/>
        <end position="250"/>
    </location>
</feature>
<dbReference type="Proteomes" id="UP000469890">
    <property type="component" value="Unassembled WGS sequence"/>
</dbReference>
<dbReference type="GO" id="GO:0006412">
    <property type="term" value="P:translation"/>
    <property type="evidence" value="ECO:0007669"/>
    <property type="project" value="UniProtKB-KW"/>
</dbReference>
<name>A0A8H4BBL7_MUCCL</name>
<evidence type="ECO:0000256" key="2">
    <source>
        <dbReference type="ARBA" id="ARBA00022490"/>
    </source>
</evidence>
<evidence type="ECO:0000256" key="5">
    <source>
        <dbReference type="ARBA" id="ARBA00022917"/>
    </source>
</evidence>
<protein>
    <recommendedName>
        <fullName evidence="8">tRNA-binding domain-containing protein</fullName>
    </recommendedName>
</protein>
<keyword evidence="5" id="KW-0648">Protein biosynthesis</keyword>
<dbReference type="Gene3D" id="2.40.50.140">
    <property type="entry name" value="Nucleic acid-binding proteins"/>
    <property type="match status" value="1"/>
</dbReference>